<keyword evidence="3" id="KW-0547">Nucleotide-binding</keyword>
<dbReference type="InterPro" id="IPR007698">
    <property type="entry name" value="AlaDH/PNT_NAD(H)-bd"/>
</dbReference>
<evidence type="ECO:0000256" key="2">
    <source>
        <dbReference type="ARBA" id="ARBA00012943"/>
    </source>
</evidence>
<dbReference type="CDD" id="cd05304">
    <property type="entry name" value="Rubrum_tdh"/>
    <property type="match status" value="1"/>
</dbReference>
<feature type="domain" description="Alanine dehydrogenase/pyridine nucleotide transhydrogenase N-terminal" evidence="9">
    <location>
        <begin position="2"/>
        <end position="135"/>
    </location>
</feature>
<name>A0ABP9Q214_9ACTN</name>
<evidence type="ECO:0000313" key="11">
    <source>
        <dbReference type="Proteomes" id="UP001500221"/>
    </source>
</evidence>
<evidence type="ECO:0000256" key="7">
    <source>
        <dbReference type="ARBA" id="ARBA00048202"/>
    </source>
</evidence>
<evidence type="ECO:0000259" key="8">
    <source>
        <dbReference type="SMART" id="SM01002"/>
    </source>
</evidence>
<dbReference type="SUPFAM" id="SSF51735">
    <property type="entry name" value="NAD(P)-binding Rossmann-fold domains"/>
    <property type="match status" value="1"/>
</dbReference>
<reference evidence="11" key="1">
    <citation type="journal article" date="2019" name="Int. J. Syst. Evol. Microbiol.">
        <title>The Global Catalogue of Microorganisms (GCM) 10K type strain sequencing project: providing services to taxonomists for standard genome sequencing and annotation.</title>
        <authorList>
            <consortium name="The Broad Institute Genomics Platform"/>
            <consortium name="The Broad Institute Genome Sequencing Center for Infectious Disease"/>
            <person name="Wu L."/>
            <person name="Ma J."/>
        </authorList>
    </citation>
    <scope>NUCLEOTIDE SEQUENCE [LARGE SCALE GENOMIC DNA]</scope>
    <source>
        <strain evidence="11">JCM 18459</strain>
    </source>
</reference>
<dbReference type="InterPro" id="IPR007886">
    <property type="entry name" value="AlaDH/PNT_N"/>
</dbReference>
<evidence type="ECO:0000313" key="10">
    <source>
        <dbReference type="EMBL" id="GAA5155511.1"/>
    </source>
</evidence>
<evidence type="ECO:0000256" key="5">
    <source>
        <dbReference type="ARBA" id="ARBA00022967"/>
    </source>
</evidence>
<keyword evidence="11" id="KW-1185">Reference proteome</keyword>
<dbReference type="InterPro" id="IPR036291">
    <property type="entry name" value="NAD(P)-bd_dom_sf"/>
</dbReference>
<keyword evidence="6" id="KW-0520">NAD</keyword>
<comment type="caution">
    <text evidence="10">The sequence shown here is derived from an EMBL/GenBank/DDBJ whole genome shotgun (WGS) entry which is preliminary data.</text>
</comment>
<dbReference type="SMART" id="SM01002">
    <property type="entry name" value="AlaDh_PNT_C"/>
    <property type="match status" value="1"/>
</dbReference>
<dbReference type="EC" id="7.1.1.1" evidence="2"/>
<feature type="domain" description="Alanine dehydrogenase/pyridine nucleotide transhydrogenase NAD(H)-binding" evidence="8">
    <location>
        <begin position="144"/>
        <end position="307"/>
    </location>
</feature>
<comment type="catalytic activity">
    <reaction evidence="7">
        <text>NAD(+) + NADPH + H(+)(in) = NADH + NADP(+) + H(+)(out)</text>
        <dbReference type="Rhea" id="RHEA:47992"/>
        <dbReference type="ChEBI" id="CHEBI:15378"/>
        <dbReference type="ChEBI" id="CHEBI:57540"/>
        <dbReference type="ChEBI" id="CHEBI:57783"/>
        <dbReference type="ChEBI" id="CHEBI:57945"/>
        <dbReference type="ChEBI" id="CHEBI:58349"/>
        <dbReference type="EC" id="7.1.1.1"/>
    </reaction>
</comment>
<gene>
    <name evidence="10" type="ORF">GCM10023340_41000</name>
</gene>
<evidence type="ECO:0000256" key="6">
    <source>
        <dbReference type="ARBA" id="ARBA00023027"/>
    </source>
</evidence>
<keyword evidence="4" id="KW-0521">NADP</keyword>
<dbReference type="Pfam" id="PF05222">
    <property type="entry name" value="AlaDh_PNT_N"/>
    <property type="match status" value="1"/>
</dbReference>
<evidence type="ECO:0000256" key="3">
    <source>
        <dbReference type="ARBA" id="ARBA00022741"/>
    </source>
</evidence>
<proteinExistence type="predicted"/>
<dbReference type="EMBL" id="BAABKG010000006">
    <property type="protein sequence ID" value="GAA5155511.1"/>
    <property type="molecule type" value="Genomic_DNA"/>
</dbReference>
<dbReference type="Proteomes" id="UP001500221">
    <property type="component" value="Unassembled WGS sequence"/>
</dbReference>
<dbReference type="PANTHER" id="PTHR10160:SF19">
    <property type="entry name" value="PROTON-TRANSLOCATING NAD(P)(+) TRANSHYDROGENASE"/>
    <property type="match status" value="1"/>
</dbReference>
<dbReference type="SMART" id="SM01003">
    <property type="entry name" value="AlaDh_PNT_N"/>
    <property type="match status" value="1"/>
</dbReference>
<evidence type="ECO:0000256" key="1">
    <source>
        <dbReference type="ARBA" id="ARBA00003943"/>
    </source>
</evidence>
<protein>
    <recommendedName>
        <fullName evidence="2">proton-translocating NAD(P)(+) transhydrogenase</fullName>
        <ecNumber evidence="2">7.1.1.1</ecNumber>
    </recommendedName>
</protein>
<keyword evidence="5" id="KW-1278">Translocase</keyword>
<comment type="function">
    <text evidence="1">The transhydrogenation between NADH and NADP is coupled to respiration and ATP hydrolysis and functions as a proton pump across the membrane.</text>
</comment>
<organism evidence="10 11">
    <name type="scientific">Nocardioides marinquilinus</name>
    <dbReference type="NCBI Taxonomy" id="1210400"/>
    <lineage>
        <taxon>Bacteria</taxon>
        <taxon>Bacillati</taxon>
        <taxon>Actinomycetota</taxon>
        <taxon>Actinomycetes</taxon>
        <taxon>Propionibacteriales</taxon>
        <taxon>Nocardioidaceae</taxon>
        <taxon>Nocardioides</taxon>
    </lineage>
</organism>
<dbReference type="Gene3D" id="3.40.50.720">
    <property type="entry name" value="NAD(P)-binding Rossmann-like Domain"/>
    <property type="match status" value="2"/>
</dbReference>
<dbReference type="SUPFAM" id="SSF52283">
    <property type="entry name" value="Formate/glycerate dehydrogenase catalytic domain-like"/>
    <property type="match status" value="1"/>
</dbReference>
<evidence type="ECO:0000256" key="4">
    <source>
        <dbReference type="ARBA" id="ARBA00022857"/>
    </source>
</evidence>
<dbReference type="Pfam" id="PF01262">
    <property type="entry name" value="AlaDh_PNT_C"/>
    <property type="match status" value="1"/>
</dbReference>
<accession>A0ABP9Q214</accession>
<dbReference type="PANTHER" id="PTHR10160">
    <property type="entry name" value="NAD(P) TRANSHYDROGENASE"/>
    <property type="match status" value="1"/>
</dbReference>
<evidence type="ECO:0000259" key="9">
    <source>
        <dbReference type="SMART" id="SM01003"/>
    </source>
</evidence>
<sequence>MARETRDGETRVAMVPELVGRLTALGYEVVVEPDAGRGALHTDDDYVAAGATVDPAALDDADLVVSVQPLATHAARRLRRGTTTVSFLPVGGPSAELGLVADLRDLGVTSLAMELVPRISRAQSMDALSSQSLVSGYRCAIVAAGLLRRFLPLNMTAAGTVQPADVVVLGAGVAGLQAIATTKRLGAVVRAYDVRAAAAEEIRSMGAKAIELDLETLEGAGGYAREMTEERAARQRELLTPYIAAADALITTAAVPGRQAPVLVTAAMVEQMRPGSVVVDLAADSGGNVEGSVPGEVVRIGNAQVWGGRNVPAQMPGPASRLYAQNVVNLVALLTRATDDGRDGGDGGHTLDPDFDDEIVAGACVTHDGVVRHEPTRLALEGSAP</sequence>